<feature type="domain" description="HD-GYP" evidence="3">
    <location>
        <begin position="407"/>
        <end position="602"/>
    </location>
</feature>
<evidence type="ECO:0000256" key="1">
    <source>
        <dbReference type="SAM" id="Phobius"/>
    </source>
</evidence>
<dbReference type="CDD" id="cd00077">
    <property type="entry name" value="HDc"/>
    <property type="match status" value="1"/>
</dbReference>
<feature type="transmembrane region" description="Helical" evidence="1">
    <location>
        <begin position="139"/>
        <end position="163"/>
    </location>
</feature>
<dbReference type="SMART" id="SM00471">
    <property type="entry name" value="HDc"/>
    <property type="match status" value="1"/>
</dbReference>
<dbReference type="InterPro" id="IPR052020">
    <property type="entry name" value="Cyclic_di-GMP/3'3'-cGAMP_PDE"/>
</dbReference>
<evidence type="ECO:0000313" key="4">
    <source>
        <dbReference type="EMBL" id="MDQ0253140.1"/>
    </source>
</evidence>
<proteinExistence type="predicted"/>
<dbReference type="Proteomes" id="UP001230005">
    <property type="component" value="Unassembled WGS sequence"/>
</dbReference>
<dbReference type="PROSITE" id="PS50887">
    <property type="entry name" value="GGDEF"/>
    <property type="match status" value="1"/>
</dbReference>
<dbReference type="InterPro" id="IPR000160">
    <property type="entry name" value="GGDEF_dom"/>
</dbReference>
<comment type="caution">
    <text evidence="4">The sequence shown here is derived from an EMBL/GenBank/DDBJ whole genome shotgun (WGS) entry which is preliminary data.</text>
</comment>
<dbReference type="InterPro" id="IPR043128">
    <property type="entry name" value="Rev_trsase/Diguanyl_cyclase"/>
</dbReference>
<reference evidence="4 5" key="1">
    <citation type="submission" date="2023-07" db="EMBL/GenBank/DDBJ databases">
        <title>Genomic Encyclopedia of Type Strains, Phase IV (KMG-IV): sequencing the most valuable type-strain genomes for metagenomic binning, comparative biology and taxonomic classification.</title>
        <authorList>
            <person name="Goeker M."/>
        </authorList>
    </citation>
    <scope>NUCLEOTIDE SEQUENCE [LARGE SCALE GENOMIC DNA]</scope>
    <source>
        <strain evidence="4 5">DSM 9768</strain>
    </source>
</reference>
<dbReference type="InterPro" id="IPR037522">
    <property type="entry name" value="HD_GYP_dom"/>
</dbReference>
<dbReference type="PANTHER" id="PTHR45228">
    <property type="entry name" value="CYCLIC DI-GMP PHOSPHODIESTERASE TM_0186-RELATED"/>
    <property type="match status" value="1"/>
</dbReference>
<feature type="domain" description="GGDEF" evidence="2">
    <location>
        <begin position="262"/>
        <end position="398"/>
    </location>
</feature>
<feature type="transmembrane region" description="Helical" evidence="1">
    <location>
        <begin position="38"/>
        <end position="57"/>
    </location>
</feature>
<feature type="transmembrane region" description="Helical" evidence="1">
    <location>
        <begin position="206"/>
        <end position="226"/>
    </location>
</feature>
<dbReference type="Pfam" id="PF13487">
    <property type="entry name" value="HD_5"/>
    <property type="match status" value="1"/>
</dbReference>
<sequence length="619" mass="70885">MHNISKSSIYVGTICILGISVFLLNFDSTFNFDANNWSTILFLVISVILLNHFIIVIPPNGNGLSMDSAIYLASAFIFGIELTLAVLLWSSLIWVLYERKILWWKQLFNFSIYSIMIIGAYYSFVITGGNIGVIDIDQLIPYFISLSIYFSLNVALIGIFFILNGTESIFTLIKGMIKETITSYLTTLVLSIILAILLTSQQNFGLFLFTTVVVLLSIVFKQYFLLYKEVAKKANVDELTGLYNHSYFKEILDDYLINKKPDQLSLAFLDIDDFKKYNDNYGHIAGDELLKYFGKILKETCEKDDFFVARYGGEEFAVILPNMGGRETFLYLNKMRKKLNDSYFKGVEVLPYGCLSFSCGVVEYEKGIYNSTEFIGKADQAMYRAKLEGKNTVHLFNENDLETTMLDYEKEIEHLEQQVRFFLYKDVYTYQHSKRVYQYAKLFANELNLSNHEKKLLVLGALIHDIGKIEIPRNIINKKGKLDAYEWEMVKNHVIWGKEIVATNKSLEGLLPLVELHHERYDGKGYPHGLKGESIPKLARILCIIDSFDAMTTERPYQPTKSFPEAIEELKKCAGTQFDPKYVPLFINMIKAHYTNLMFSSSNAILDKGEAASTVEQAK</sequence>
<dbReference type="Gene3D" id="1.10.3210.10">
    <property type="entry name" value="Hypothetical protein af1432"/>
    <property type="match status" value="1"/>
</dbReference>
<keyword evidence="1" id="KW-0472">Membrane</keyword>
<dbReference type="Pfam" id="PF00990">
    <property type="entry name" value="GGDEF"/>
    <property type="match status" value="1"/>
</dbReference>
<evidence type="ECO:0000259" key="3">
    <source>
        <dbReference type="PROSITE" id="PS51832"/>
    </source>
</evidence>
<evidence type="ECO:0000313" key="5">
    <source>
        <dbReference type="Proteomes" id="UP001230005"/>
    </source>
</evidence>
<dbReference type="InterPro" id="IPR006675">
    <property type="entry name" value="HDIG_dom"/>
</dbReference>
<dbReference type="CDD" id="cd01949">
    <property type="entry name" value="GGDEF"/>
    <property type="match status" value="1"/>
</dbReference>
<name>A0ABT9ZPH8_9BACI</name>
<dbReference type="SUPFAM" id="SSF109604">
    <property type="entry name" value="HD-domain/PDEase-like"/>
    <property type="match status" value="1"/>
</dbReference>
<feature type="transmembrane region" description="Helical" evidence="1">
    <location>
        <begin position="184"/>
        <end position="200"/>
    </location>
</feature>
<keyword evidence="1" id="KW-1133">Transmembrane helix</keyword>
<accession>A0ABT9ZPH8</accession>
<evidence type="ECO:0000259" key="2">
    <source>
        <dbReference type="PROSITE" id="PS50887"/>
    </source>
</evidence>
<dbReference type="SUPFAM" id="SSF55073">
    <property type="entry name" value="Nucleotide cyclase"/>
    <property type="match status" value="1"/>
</dbReference>
<dbReference type="InterPro" id="IPR003607">
    <property type="entry name" value="HD/PDEase_dom"/>
</dbReference>
<keyword evidence="1" id="KW-0812">Transmembrane</keyword>
<dbReference type="EMBL" id="JAUSUG010000001">
    <property type="protein sequence ID" value="MDQ0253140.1"/>
    <property type="molecule type" value="Genomic_DNA"/>
</dbReference>
<organism evidence="4 5">
    <name type="scientific">Evansella vedderi</name>
    <dbReference type="NCBI Taxonomy" id="38282"/>
    <lineage>
        <taxon>Bacteria</taxon>
        <taxon>Bacillati</taxon>
        <taxon>Bacillota</taxon>
        <taxon>Bacilli</taxon>
        <taxon>Bacillales</taxon>
        <taxon>Bacillaceae</taxon>
        <taxon>Evansella</taxon>
    </lineage>
</organism>
<dbReference type="RefSeq" id="WP_370875922.1">
    <property type="nucleotide sequence ID" value="NZ_JAUSUG010000001.1"/>
</dbReference>
<dbReference type="SMART" id="SM00267">
    <property type="entry name" value="GGDEF"/>
    <property type="match status" value="1"/>
</dbReference>
<dbReference type="Gene3D" id="3.30.70.270">
    <property type="match status" value="1"/>
</dbReference>
<protein>
    <submittedName>
        <fullName evidence="4">Diguanylate cyclase (GGDEF)-like protein/putative nucleotidyltransferase with HDIG domain</fullName>
    </submittedName>
</protein>
<dbReference type="InterPro" id="IPR029787">
    <property type="entry name" value="Nucleotide_cyclase"/>
</dbReference>
<gene>
    <name evidence="4" type="ORF">J2S74_000512</name>
</gene>
<dbReference type="PROSITE" id="PS51832">
    <property type="entry name" value="HD_GYP"/>
    <property type="match status" value="1"/>
</dbReference>
<feature type="transmembrane region" description="Helical" evidence="1">
    <location>
        <begin position="107"/>
        <end position="127"/>
    </location>
</feature>
<dbReference type="NCBIfam" id="TIGR00254">
    <property type="entry name" value="GGDEF"/>
    <property type="match status" value="1"/>
</dbReference>
<feature type="transmembrane region" description="Helical" evidence="1">
    <location>
        <begin position="7"/>
        <end position="26"/>
    </location>
</feature>
<keyword evidence="5" id="KW-1185">Reference proteome</keyword>
<feature type="transmembrane region" description="Helical" evidence="1">
    <location>
        <begin position="69"/>
        <end position="95"/>
    </location>
</feature>
<dbReference type="NCBIfam" id="TIGR00277">
    <property type="entry name" value="HDIG"/>
    <property type="match status" value="1"/>
</dbReference>